<organism evidence="1 2">
    <name type="scientific">Weissella viridescens</name>
    <name type="common">Lactobacillus viridescens</name>
    <dbReference type="NCBI Taxonomy" id="1629"/>
    <lineage>
        <taxon>Bacteria</taxon>
        <taxon>Bacillati</taxon>
        <taxon>Bacillota</taxon>
        <taxon>Bacilli</taxon>
        <taxon>Lactobacillales</taxon>
        <taxon>Lactobacillaceae</taxon>
        <taxon>Weissella</taxon>
    </lineage>
</organism>
<name>A0A380NYR0_WEIVI</name>
<sequence length="94" mass="10586">MAIKATPIIHISQSPIALPEAILGEAFEYVWLDAADASRDMEAKPDERLFDAKHPRLTKPYLNAIFLIDASFPWLANLDMLGLIPANQTYYQKV</sequence>
<proteinExistence type="predicted"/>
<dbReference type="Proteomes" id="UP000254621">
    <property type="component" value="Unassembled WGS sequence"/>
</dbReference>
<dbReference type="EMBL" id="UHIV01000001">
    <property type="protein sequence ID" value="SUP52706.1"/>
    <property type="molecule type" value="Genomic_DNA"/>
</dbReference>
<protein>
    <submittedName>
        <fullName evidence="1">Uncharacterized protein</fullName>
    </submittedName>
</protein>
<evidence type="ECO:0000313" key="1">
    <source>
        <dbReference type="EMBL" id="SUP52706.1"/>
    </source>
</evidence>
<reference evidence="1 2" key="1">
    <citation type="submission" date="2018-06" db="EMBL/GenBank/DDBJ databases">
        <authorList>
            <consortium name="Pathogen Informatics"/>
            <person name="Doyle S."/>
        </authorList>
    </citation>
    <scope>NUCLEOTIDE SEQUENCE [LARGE SCALE GENOMIC DNA]</scope>
    <source>
        <strain evidence="1 2">NCTC13645</strain>
    </source>
</reference>
<gene>
    <name evidence="1" type="ORF">NCTC13645_00605</name>
</gene>
<dbReference type="AlphaFoldDB" id="A0A380NYR0"/>
<evidence type="ECO:0000313" key="2">
    <source>
        <dbReference type="Proteomes" id="UP000254621"/>
    </source>
</evidence>
<accession>A0A380NYR0</accession>